<dbReference type="EMBL" id="KE651167">
    <property type="protein sequence ID" value="EEB08799.1"/>
    <property type="molecule type" value="Genomic_DNA"/>
</dbReference>
<reference evidence="9 10" key="1">
    <citation type="journal article" date="2011" name="Science">
        <title>Comparative functional genomics of the fission yeasts.</title>
        <authorList>
            <person name="Rhind N."/>
            <person name="Chen Z."/>
            <person name="Yassour M."/>
            <person name="Thompson D.A."/>
            <person name="Haas B.J."/>
            <person name="Habib N."/>
            <person name="Wapinski I."/>
            <person name="Roy S."/>
            <person name="Lin M.F."/>
            <person name="Heiman D.I."/>
            <person name="Young S.K."/>
            <person name="Furuya K."/>
            <person name="Guo Y."/>
            <person name="Pidoux A."/>
            <person name="Chen H.M."/>
            <person name="Robbertse B."/>
            <person name="Goldberg J.M."/>
            <person name="Aoki K."/>
            <person name="Bayne E.H."/>
            <person name="Berlin A.M."/>
            <person name="Desjardins C.A."/>
            <person name="Dobbs E."/>
            <person name="Dukaj L."/>
            <person name="Fan L."/>
            <person name="FitzGerald M.G."/>
            <person name="French C."/>
            <person name="Gujja S."/>
            <person name="Hansen K."/>
            <person name="Keifenheim D."/>
            <person name="Levin J.Z."/>
            <person name="Mosher R.A."/>
            <person name="Mueller C.A."/>
            <person name="Pfiffner J."/>
            <person name="Priest M."/>
            <person name="Russ C."/>
            <person name="Smialowska A."/>
            <person name="Swoboda P."/>
            <person name="Sykes S.M."/>
            <person name="Vaughn M."/>
            <person name="Vengrova S."/>
            <person name="Yoder R."/>
            <person name="Zeng Q."/>
            <person name="Allshire R."/>
            <person name="Baulcombe D."/>
            <person name="Birren B.W."/>
            <person name="Brown W."/>
            <person name="Ekwall K."/>
            <person name="Kellis M."/>
            <person name="Leatherwood J."/>
            <person name="Levin H."/>
            <person name="Margalit H."/>
            <person name="Martienssen R."/>
            <person name="Nieduszynski C.A."/>
            <person name="Spatafora J.W."/>
            <person name="Friedman N."/>
            <person name="Dalgaard J.Z."/>
            <person name="Baumann P."/>
            <person name="Niki H."/>
            <person name="Regev A."/>
            <person name="Nusbaum C."/>
        </authorList>
    </citation>
    <scope>NUCLEOTIDE SEQUENCE [LARGE SCALE GENOMIC DNA]</scope>
    <source>
        <strain evidence="10">yFS275 / FY16936</strain>
    </source>
</reference>
<dbReference type="PROSITE" id="PS50089">
    <property type="entry name" value="ZF_RING_2"/>
    <property type="match status" value="1"/>
</dbReference>
<feature type="compositionally biased region" description="Acidic residues" evidence="5">
    <location>
        <begin position="31"/>
        <end position="43"/>
    </location>
</feature>
<dbReference type="Pfam" id="PF14599">
    <property type="entry name" value="zinc_ribbon_6"/>
    <property type="match status" value="1"/>
</dbReference>
<dbReference type="GO" id="GO:0016874">
    <property type="term" value="F:ligase activity"/>
    <property type="evidence" value="ECO:0007669"/>
    <property type="project" value="UniProtKB-KW"/>
</dbReference>
<dbReference type="CDD" id="cd16464">
    <property type="entry name" value="RING-H2_Pirh2-like"/>
    <property type="match status" value="1"/>
</dbReference>
<dbReference type="AlphaFoldDB" id="B6K5J5"/>
<dbReference type="PROSITE" id="PS51270">
    <property type="entry name" value="ZF_CTCHY"/>
    <property type="match status" value="1"/>
</dbReference>
<feature type="domain" description="RING-type" evidence="6">
    <location>
        <begin position="277"/>
        <end position="319"/>
    </location>
</feature>
<dbReference type="OMA" id="HATQNTR"/>
<dbReference type="InterPro" id="IPR001841">
    <property type="entry name" value="Znf_RING"/>
</dbReference>
<accession>B6K5J5</accession>
<dbReference type="PROSITE" id="PS51266">
    <property type="entry name" value="ZF_CHY"/>
    <property type="match status" value="1"/>
</dbReference>
<dbReference type="InterPro" id="IPR037274">
    <property type="entry name" value="Znf_CHY_sf"/>
</dbReference>
<dbReference type="InterPro" id="IPR017921">
    <property type="entry name" value="Znf_CTCHY"/>
</dbReference>
<name>B6K5J5_SCHJY</name>
<evidence type="ECO:0000259" key="7">
    <source>
        <dbReference type="PROSITE" id="PS51266"/>
    </source>
</evidence>
<organism evidence="9 10">
    <name type="scientific">Schizosaccharomyces japonicus (strain yFS275 / FY16936)</name>
    <name type="common">Fission yeast</name>
    <dbReference type="NCBI Taxonomy" id="402676"/>
    <lineage>
        <taxon>Eukaryota</taxon>
        <taxon>Fungi</taxon>
        <taxon>Dikarya</taxon>
        <taxon>Ascomycota</taxon>
        <taxon>Taphrinomycotina</taxon>
        <taxon>Schizosaccharomycetes</taxon>
        <taxon>Schizosaccharomycetales</taxon>
        <taxon>Schizosaccharomycetaceae</taxon>
        <taxon>Schizosaccharomyces</taxon>
    </lineage>
</organism>
<dbReference type="SUPFAM" id="SSF57850">
    <property type="entry name" value="RING/U-box"/>
    <property type="match status" value="1"/>
</dbReference>
<dbReference type="GeneID" id="7051585"/>
<protein>
    <submittedName>
        <fullName evidence="9">Ubiquitin-protein ligase E3</fullName>
    </submittedName>
</protein>
<evidence type="ECO:0000256" key="4">
    <source>
        <dbReference type="PROSITE-ProRule" id="PRU00601"/>
    </source>
</evidence>
<feature type="domain" description="CHY-type" evidence="7">
    <location>
        <begin position="141"/>
        <end position="208"/>
    </location>
</feature>
<evidence type="ECO:0000313" key="10">
    <source>
        <dbReference type="Proteomes" id="UP000001744"/>
    </source>
</evidence>
<dbReference type="Pfam" id="PF13639">
    <property type="entry name" value="zf-RING_2"/>
    <property type="match status" value="1"/>
</dbReference>
<dbReference type="InterPro" id="IPR037275">
    <property type="entry name" value="Znf_CTCHY_sf"/>
</dbReference>
<dbReference type="VEuPathDB" id="FungiDB:SJAG_03968"/>
<dbReference type="HOGENOM" id="CLU_013368_2_0_1"/>
<feature type="domain" description="CTCHY-type" evidence="8">
    <location>
        <begin position="210"/>
        <end position="276"/>
    </location>
</feature>
<evidence type="ECO:0000256" key="2">
    <source>
        <dbReference type="ARBA" id="ARBA00022771"/>
    </source>
</evidence>
<proteinExistence type="predicted"/>
<evidence type="ECO:0000256" key="3">
    <source>
        <dbReference type="ARBA" id="ARBA00022833"/>
    </source>
</evidence>
<dbReference type="eggNOG" id="KOG1940">
    <property type="taxonomic scope" value="Eukaryota"/>
</dbReference>
<dbReference type="InterPro" id="IPR008913">
    <property type="entry name" value="Znf_CHY"/>
</dbReference>
<keyword evidence="2 4" id="KW-0863">Zinc-finger</keyword>
<dbReference type="GO" id="GO:0005634">
    <property type="term" value="C:nucleus"/>
    <property type="evidence" value="ECO:0000318"/>
    <property type="project" value="GO_Central"/>
</dbReference>
<dbReference type="SMART" id="SM00184">
    <property type="entry name" value="RING"/>
    <property type="match status" value="1"/>
</dbReference>
<evidence type="ECO:0000256" key="5">
    <source>
        <dbReference type="SAM" id="MobiDB-lite"/>
    </source>
</evidence>
<dbReference type="JaponicusDB" id="SJAG_03968"/>
<dbReference type="Gene3D" id="2.20.28.10">
    <property type="match status" value="1"/>
</dbReference>
<dbReference type="PANTHER" id="PTHR21319">
    <property type="entry name" value="RING FINGER AND CHY ZINC FINGER DOMAIN-CONTAINING PROTEIN 1"/>
    <property type="match status" value="1"/>
</dbReference>
<dbReference type="GO" id="GO:0006511">
    <property type="term" value="P:ubiquitin-dependent protein catabolic process"/>
    <property type="evidence" value="ECO:0000318"/>
    <property type="project" value="GO_Central"/>
</dbReference>
<keyword evidence="9" id="KW-0436">Ligase</keyword>
<dbReference type="InterPro" id="IPR039512">
    <property type="entry name" value="RCHY1_zinc-ribbon"/>
</dbReference>
<evidence type="ECO:0000259" key="8">
    <source>
        <dbReference type="PROSITE" id="PS51270"/>
    </source>
</evidence>
<dbReference type="InterPro" id="IPR013083">
    <property type="entry name" value="Znf_RING/FYVE/PHD"/>
</dbReference>
<dbReference type="SUPFAM" id="SSF161219">
    <property type="entry name" value="CHY zinc finger-like"/>
    <property type="match status" value="1"/>
</dbReference>
<sequence length="427" mass="48890">MSWAEYIRGLAATFEEAAKQLTSLTELPPDVVDEITNEEDSDTNETSKDSYRKRIEELNAFSDSDGADENFGDVNLNEQAEVRKKIQEIQASPTLTDKQKASFMQKLLMSGYRKYKHKSSRVRRESGSPTPEELEKTFFDEKNGILGCPHYMRCCKKQCTKCLGWYTCRRCHDAVNSHTLDRHATNKMLCMLCQTVQPPAKYCRSCDACMAEYYCSKCKLWDGDPHKSSYHCDECGICRVGRGLGDDYFHCKKCGICISISVYDTHKCIERSTDCNCPICGEYMFTSTDPIIFLPCSHPLHRSCYLEYFKRNYRCPTCSKTVANVNSMFRILDAEVSRQPMPYPYNTWITTIKCNDCHARCEQKYHFLGHKCRFCNSYNTTISSIYKPLDHPQISIPEVAGSEDAGMRALMGQHGLDSDSDLNLYNV</sequence>
<dbReference type="SUPFAM" id="SSF161245">
    <property type="entry name" value="Zinc hairpin stack"/>
    <property type="match status" value="1"/>
</dbReference>
<dbReference type="PANTHER" id="PTHR21319:SF0">
    <property type="entry name" value="AND RING FINGER DOMAIN PROTEIN, PUTATIVE (AFU_ORTHOLOGUE AFUA_1G08900)-RELATED"/>
    <property type="match status" value="1"/>
</dbReference>
<gene>
    <name evidence="9" type="ORF">SJAG_03968</name>
</gene>
<keyword evidence="3" id="KW-0862">Zinc</keyword>
<evidence type="ECO:0000259" key="6">
    <source>
        <dbReference type="PROSITE" id="PS50089"/>
    </source>
</evidence>
<dbReference type="RefSeq" id="XP_002175092.1">
    <property type="nucleotide sequence ID" value="XM_002175056.2"/>
</dbReference>
<dbReference type="GO" id="GO:0061630">
    <property type="term" value="F:ubiquitin protein ligase activity"/>
    <property type="evidence" value="ECO:0000318"/>
    <property type="project" value="GO_Central"/>
</dbReference>
<dbReference type="Pfam" id="PF05495">
    <property type="entry name" value="zf-CHY"/>
    <property type="match status" value="1"/>
</dbReference>
<dbReference type="GO" id="GO:0016567">
    <property type="term" value="P:protein ubiquitination"/>
    <property type="evidence" value="ECO:0000318"/>
    <property type="project" value="GO_Central"/>
</dbReference>
<dbReference type="STRING" id="402676.B6K5J5"/>
<feature type="region of interest" description="Disordered" evidence="5">
    <location>
        <begin position="25"/>
        <end position="51"/>
    </location>
</feature>
<evidence type="ECO:0000313" key="9">
    <source>
        <dbReference type="EMBL" id="EEB08799.1"/>
    </source>
</evidence>
<keyword evidence="10" id="KW-1185">Reference proteome</keyword>
<dbReference type="OrthoDB" id="411372at2759"/>
<keyword evidence="1" id="KW-0479">Metal-binding</keyword>
<dbReference type="Gene3D" id="3.30.40.10">
    <property type="entry name" value="Zinc/RING finger domain, C3HC4 (zinc finger)"/>
    <property type="match status" value="1"/>
</dbReference>
<dbReference type="Proteomes" id="UP000001744">
    <property type="component" value="Unassembled WGS sequence"/>
</dbReference>
<evidence type="ECO:0000256" key="1">
    <source>
        <dbReference type="ARBA" id="ARBA00022723"/>
    </source>
</evidence>
<dbReference type="GO" id="GO:0008270">
    <property type="term" value="F:zinc ion binding"/>
    <property type="evidence" value="ECO:0007669"/>
    <property type="project" value="UniProtKB-KW"/>
</dbReference>